<reference evidence="7" key="1">
    <citation type="submission" date="2023-10" db="EMBL/GenBank/DDBJ databases">
        <title>Genome assembly of Pristionchus species.</title>
        <authorList>
            <person name="Yoshida K."/>
            <person name="Sommer R.J."/>
        </authorList>
    </citation>
    <scope>NUCLEOTIDE SEQUENCE</scope>
    <source>
        <strain evidence="7">RS5133</strain>
    </source>
</reference>
<dbReference type="AlphaFoldDB" id="A0AAV5UV21"/>
<keyword evidence="8" id="KW-1185">Reference proteome</keyword>
<feature type="transmembrane region" description="Helical" evidence="6">
    <location>
        <begin position="57"/>
        <end position="80"/>
    </location>
</feature>
<sequence>SLMESNCYLAEDLYNMLKLHVLQWVHLVFSYTSIILCIYTCCKYINKSLFESATKELVIAVYAFCIIHATSIGTVQVFHLVSRYSAIVPCDAQIPKRFCILRLVVSSTVPGFCILHIGITAQRIQSTFGCCLWKQKFTARSFIIAYSCIFGYLAFHNEPMDGLSAYCTSFTKSTETVMMLNLFVMVVSDVMNFVATLGLWWYNVAKLKKERKECIVNKTFHRIQCIYSIKQFLPVTVIHTVSYIVMFSKFAILLQIINRIETNQVMPYYCLLAPLILLILIRLGRFERNTALRGHTDPEKREENK</sequence>
<evidence type="ECO:0000256" key="1">
    <source>
        <dbReference type="ARBA" id="ARBA00004141"/>
    </source>
</evidence>
<dbReference type="Pfam" id="PF02117">
    <property type="entry name" value="7TM_GPCR_Sra"/>
    <property type="match status" value="1"/>
</dbReference>
<keyword evidence="3 6" id="KW-1133">Transmembrane helix</keyword>
<organism evidence="7 8">
    <name type="scientific">Pristionchus fissidentatus</name>
    <dbReference type="NCBI Taxonomy" id="1538716"/>
    <lineage>
        <taxon>Eukaryota</taxon>
        <taxon>Metazoa</taxon>
        <taxon>Ecdysozoa</taxon>
        <taxon>Nematoda</taxon>
        <taxon>Chromadorea</taxon>
        <taxon>Rhabditida</taxon>
        <taxon>Rhabditina</taxon>
        <taxon>Diplogasteromorpha</taxon>
        <taxon>Diplogasteroidea</taxon>
        <taxon>Neodiplogasteridae</taxon>
        <taxon>Pristionchus</taxon>
    </lineage>
</organism>
<protein>
    <recommendedName>
        <fullName evidence="9">G protein-coupled receptor</fullName>
    </recommendedName>
</protein>
<dbReference type="GO" id="GO:0004930">
    <property type="term" value="F:G protein-coupled receptor activity"/>
    <property type="evidence" value="ECO:0007669"/>
    <property type="project" value="InterPro"/>
</dbReference>
<evidence type="ECO:0000256" key="3">
    <source>
        <dbReference type="ARBA" id="ARBA00022989"/>
    </source>
</evidence>
<evidence type="ECO:0000256" key="6">
    <source>
        <dbReference type="SAM" id="Phobius"/>
    </source>
</evidence>
<evidence type="ECO:0000313" key="8">
    <source>
        <dbReference type="Proteomes" id="UP001432322"/>
    </source>
</evidence>
<accession>A0AAV5UV21</accession>
<dbReference type="GO" id="GO:0004984">
    <property type="term" value="F:olfactory receptor activity"/>
    <property type="evidence" value="ECO:0007669"/>
    <property type="project" value="TreeGrafter"/>
</dbReference>
<feature type="non-terminal residue" evidence="7">
    <location>
        <position position="1"/>
    </location>
</feature>
<keyword evidence="4 6" id="KW-0472">Membrane</keyword>
<evidence type="ECO:0000313" key="7">
    <source>
        <dbReference type="EMBL" id="GMT11146.1"/>
    </source>
</evidence>
<comment type="caution">
    <text evidence="7">The sequence shown here is derived from an EMBL/GenBank/DDBJ whole genome shotgun (WGS) entry which is preliminary data.</text>
</comment>
<feature type="transmembrane region" description="Helical" evidence="6">
    <location>
        <begin position="178"/>
        <end position="202"/>
    </location>
</feature>
<dbReference type="PANTHER" id="PTHR31357">
    <property type="entry name" value="SERPENTINE RECEPTOR CLASS ALPHA-10"/>
    <property type="match status" value="1"/>
</dbReference>
<name>A0AAV5UV21_9BILA</name>
<keyword evidence="2 6" id="KW-0812">Transmembrane</keyword>
<dbReference type="EMBL" id="BTSY01000001">
    <property type="protein sequence ID" value="GMT11146.1"/>
    <property type="molecule type" value="Genomic_DNA"/>
</dbReference>
<feature type="transmembrane region" description="Helical" evidence="6">
    <location>
        <begin position="266"/>
        <end position="283"/>
    </location>
</feature>
<feature type="transmembrane region" description="Helical" evidence="6">
    <location>
        <begin position="137"/>
        <end position="155"/>
    </location>
</feature>
<feature type="non-terminal residue" evidence="7">
    <location>
        <position position="305"/>
    </location>
</feature>
<evidence type="ECO:0000256" key="4">
    <source>
        <dbReference type="ARBA" id="ARBA00023136"/>
    </source>
</evidence>
<feature type="transmembrane region" description="Helical" evidence="6">
    <location>
        <begin position="24"/>
        <end position="45"/>
    </location>
</feature>
<feature type="transmembrane region" description="Helical" evidence="6">
    <location>
        <begin position="100"/>
        <end position="117"/>
    </location>
</feature>
<evidence type="ECO:0000256" key="5">
    <source>
        <dbReference type="ARBA" id="ARBA00037994"/>
    </source>
</evidence>
<dbReference type="GO" id="GO:0016020">
    <property type="term" value="C:membrane"/>
    <property type="evidence" value="ECO:0007669"/>
    <property type="project" value="UniProtKB-SubCell"/>
</dbReference>
<dbReference type="InterPro" id="IPR000344">
    <property type="entry name" value="7TM_GPCR_serpentine_rcpt_Sra"/>
</dbReference>
<evidence type="ECO:0000256" key="2">
    <source>
        <dbReference type="ARBA" id="ARBA00022692"/>
    </source>
</evidence>
<evidence type="ECO:0008006" key="9">
    <source>
        <dbReference type="Google" id="ProtNLM"/>
    </source>
</evidence>
<gene>
    <name evidence="7" type="ORF">PFISCL1PPCAC_2444</name>
</gene>
<comment type="subcellular location">
    <subcellularLocation>
        <location evidence="1">Membrane</location>
        <topology evidence="1">Multi-pass membrane protein</topology>
    </subcellularLocation>
</comment>
<dbReference type="PANTHER" id="PTHR31357:SF5">
    <property type="entry name" value="SERPENTINE RECEPTOR CLASS ALPHA-1-RELATED"/>
    <property type="match status" value="1"/>
</dbReference>
<dbReference type="Proteomes" id="UP001432322">
    <property type="component" value="Unassembled WGS sequence"/>
</dbReference>
<proteinExistence type="inferred from homology"/>
<feature type="transmembrane region" description="Helical" evidence="6">
    <location>
        <begin position="232"/>
        <end position="254"/>
    </location>
</feature>
<comment type="similarity">
    <text evidence="5">Belongs to the nematode receptor-like protein sra family.</text>
</comment>
<dbReference type="InterPro" id="IPR051080">
    <property type="entry name" value="Nematode_rcpt-like_serp_alpha"/>
</dbReference>